<gene>
    <name evidence="4" type="ORF">BCR39DRAFT_475012</name>
</gene>
<evidence type="ECO:0000313" key="4">
    <source>
        <dbReference type="EMBL" id="ORY20479.1"/>
    </source>
</evidence>
<accession>A0A1Y2AD40</accession>
<proteinExistence type="predicted"/>
<comment type="caution">
    <text evidence="4">The sequence shown here is derived from an EMBL/GenBank/DDBJ whole genome shotgun (WGS) entry which is preliminary data.</text>
</comment>
<dbReference type="PIRSF" id="PIRSF000239">
    <property type="entry name" value="AHPC"/>
    <property type="match status" value="1"/>
</dbReference>
<dbReference type="PANTHER" id="PTHR43503:SF4">
    <property type="entry name" value="PEROXIREDOXIN-6"/>
    <property type="match status" value="1"/>
</dbReference>
<dbReference type="SUPFAM" id="SSF52833">
    <property type="entry name" value="Thioredoxin-like"/>
    <property type="match status" value="1"/>
</dbReference>
<dbReference type="InParanoid" id="A0A1Y2AD40"/>
<protein>
    <submittedName>
        <fullName evidence="4">Thiol-specific antioxidant protein 3</fullName>
    </submittedName>
</protein>
<keyword evidence="5" id="KW-1185">Reference proteome</keyword>
<evidence type="ECO:0000313" key="5">
    <source>
        <dbReference type="Proteomes" id="UP000193986"/>
    </source>
</evidence>
<sequence length="184" mass="20028">TPVCTTELSAVALSYADFASRGVKLIGLSANNVSSHAGWIKDINALTPSGPELDFPIIGDEDRKVATLYGMLDNLDKTNVDKKGLPFTVRTVFVIDPNAVIRLTLAYPASTGRNFPELLRVIDSLQLGDKYKIVTPANWKQGDDVIVHSAVQGEQVQKLFGDDVKTVYPYLRFTSDPSKKTASA</sequence>
<dbReference type="STRING" id="71784.A0A1Y2AD40"/>
<dbReference type="Gene3D" id="3.30.1020.10">
    <property type="entry name" value="Antioxidant, Horf6, Chain A, domain2"/>
    <property type="match status" value="1"/>
</dbReference>
<dbReference type="PROSITE" id="PS51352">
    <property type="entry name" value="THIOREDOXIN_2"/>
    <property type="match status" value="1"/>
</dbReference>
<dbReference type="InterPro" id="IPR000866">
    <property type="entry name" value="AhpC/TSA"/>
</dbReference>
<dbReference type="InterPro" id="IPR036249">
    <property type="entry name" value="Thioredoxin-like_sf"/>
</dbReference>
<dbReference type="PANTHER" id="PTHR43503">
    <property type="entry name" value="MCG48959-RELATED"/>
    <property type="match status" value="1"/>
</dbReference>
<dbReference type="EMBL" id="MCFC01000134">
    <property type="protein sequence ID" value="ORY20479.1"/>
    <property type="molecule type" value="Genomic_DNA"/>
</dbReference>
<evidence type="ECO:0000256" key="1">
    <source>
        <dbReference type="ARBA" id="ARBA00023002"/>
    </source>
</evidence>
<dbReference type="FunFam" id="3.30.1020.10:FF:000004">
    <property type="entry name" value="Thiol-specific antioxidant protein 3"/>
    <property type="match status" value="1"/>
</dbReference>
<dbReference type="AlphaFoldDB" id="A0A1Y2AD40"/>
<evidence type="ECO:0000256" key="2">
    <source>
        <dbReference type="PIRSR" id="PIRSR000239-1"/>
    </source>
</evidence>
<dbReference type="GO" id="GO:0051920">
    <property type="term" value="F:peroxiredoxin activity"/>
    <property type="evidence" value="ECO:0007669"/>
    <property type="project" value="InterPro"/>
</dbReference>
<reference evidence="4 5" key="1">
    <citation type="submission" date="2016-07" db="EMBL/GenBank/DDBJ databases">
        <title>Pervasive Adenine N6-methylation of Active Genes in Fungi.</title>
        <authorList>
            <consortium name="DOE Joint Genome Institute"/>
            <person name="Mondo S.J."/>
            <person name="Dannebaum R.O."/>
            <person name="Kuo R.C."/>
            <person name="Labutti K."/>
            <person name="Haridas S."/>
            <person name="Kuo A."/>
            <person name="Salamov A."/>
            <person name="Ahrendt S.R."/>
            <person name="Lipzen A."/>
            <person name="Sullivan W."/>
            <person name="Andreopoulos W.B."/>
            <person name="Clum A."/>
            <person name="Lindquist E."/>
            <person name="Daum C."/>
            <person name="Ramamoorthy G.K."/>
            <person name="Gryganskyi A."/>
            <person name="Culley D."/>
            <person name="Magnuson J.K."/>
            <person name="James T.Y."/>
            <person name="O'Malley M.A."/>
            <person name="Stajich J.E."/>
            <person name="Spatafora J.W."/>
            <person name="Visel A."/>
            <person name="Grigoriev I.V."/>
        </authorList>
    </citation>
    <scope>NUCLEOTIDE SEQUENCE [LARGE SCALE GENOMIC DNA]</scope>
    <source>
        <strain evidence="4 5">68-887.2</strain>
    </source>
</reference>
<keyword evidence="1" id="KW-0560">Oxidoreductase</keyword>
<dbReference type="InterPro" id="IPR024706">
    <property type="entry name" value="Peroxiredoxin_AhpC-typ"/>
</dbReference>
<feature type="active site" description="Cysteine sulfenic acid (-SOH) intermediate; for peroxidase activity" evidence="2">
    <location>
        <position position="4"/>
    </location>
</feature>
<dbReference type="GO" id="GO:0005829">
    <property type="term" value="C:cytosol"/>
    <property type="evidence" value="ECO:0007669"/>
    <property type="project" value="TreeGrafter"/>
</dbReference>
<dbReference type="OrthoDB" id="2996783at2759"/>
<feature type="domain" description="Thioredoxin" evidence="3">
    <location>
        <begin position="1"/>
        <end position="127"/>
    </location>
</feature>
<feature type="non-terminal residue" evidence="4">
    <location>
        <position position="1"/>
    </location>
</feature>
<organism evidence="4 5">
    <name type="scientific">Naematelia encephala</name>
    <dbReference type="NCBI Taxonomy" id="71784"/>
    <lineage>
        <taxon>Eukaryota</taxon>
        <taxon>Fungi</taxon>
        <taxon>Dikarya</taxon>
        <taxon>Basidiomycota</taxon>
        <taxon>Agaricomycotina</taxon>
        <taxon>Tremellomycetes</taxon>
        <taxon>Tremellales</taxon>
        <taxon>Naemateliaceae</taxon>
        <taxon>Naematelia</taxon>
    </lineage>
</organism>
<dbReference type="GO" id="GO:0045454">
    <property type="term" value="P:cell redox homeostasis"/>
    <property type="evidence" value="ECO:0007669"/>
    <property type="project" value="TreeGrafter"/>
</dbReference>
<dbReference type="Gene3D" id="3.40.30.10">
    <property type="entry name" value="Glutaredoxin"/>
    <property type="match status" value="1"/>
</dbReference>
<dbReference type="Pfam" id="PF00578">
    <property type="entry name" value="AhpC-TSA"/>
    <property type="match status" value="1"/>
</dbReference>
<name>A0A1Y2AD40_9TREE</name>
<dbReference type="Proteomes" id="UP000193986">
    <property type="component" value="Unassembled WGS sequence"/>
</dbReference>
<evidence type="ECO:0000259" key="3">
    <source>
        <dbReference type="PROSITE" id="PS51352"/>
    </source>
</evidence>
<dbReference type="InterPro" id="IPR013766">
    <property type="entry name" value="Thioredoxin_domain"/>
</dbReference>
<dbReference type="InterPro" id="IPR019479">
    <property type="entry name" value="Peroxiredoxin_C"/>
</dbReference>
<dbReference type="Pfam" id="PF10417">
    <property type="entry name" value="1-cysPrx_C"/>
    <property type="match status" value="1"/>
</dbReference>
<dbReference type="GO" id="GO:0005739">
    <property type="term" value="C:mitochondrion"/>
    <property type="evidence" value="ECO:0007669"/>
    <property type="project" value="TreeGrafter"/>
</dbReference>